<protein>
    <submittedName>
        <fullName evidence="1">Uncharacterized protein</fullName>
    </submittedName>
</protein>
<evidence type="ECO:0000313" key="2">
    <source>
        <dbReference type="Proteomes" id="UP000499080"/>
    </source>
</evidence>
<organism evidence="1 2">
    <name type="scientific">Araneus ventricosus</name>
    <name type="common">Orbweaver spider</name>
    <name type="synonym">Epeira ventricosa</name>
    <dbReference type="NCBI Taxonomy" id="182803"/>
    <lineage>
        <taxon>Eukaryota</taxon>
        <taxon>Metazoa</taxon>
        <taxon>Ecdysozoa</taxon>
        <taxon>Arthropoda</taxon>
        <taxon>Chelicerata</taxon>
        <taxon>Arachnida</taxon>
        <taxon>Araneae</taxon>
        <taxon>Araneomorphae</taxon>
        <taxon>Entelegynae</taxon>
        <taxon>Araneoidea</taxon>
        <taxon>Araneidae</taxon>
        <taxon>Araneus</taxon>
    </lineage>
</organism>
<dbReference type="EMBL" id="BGPR01002195">
    <property type="protein sequence ID" value="GBM69463.1"/>
    <property type="molecule type" value="Genomic_DNA"/>
</dbReference>
<evidence type="ECO:0000313" key="1">
    <source>
        <dbReference type="EMBL" id="GBM69463.1"/>
    </source>
</evidence>
<name>A0A4Y2HW07_ARAVE</name>
<dbReference type="AlphaFoldDB" id="A0A4Y2HW07"/>
<accession>A0A4Y2HW07</accession>
<gene>
    <name evidence="1" type="ORF">AVEN_140904_1</name>
</gene>
<proteinExistence type="predicted"/>
<reference evidence="1 2" key="1">
    <citation type="journal article" date="2019" name="Sci. Rep.">
        <title>Orb-weaving spider Araneus ventricosus genome elucidates the spidroin gene catalogue.</title>
        <authorList>
            <person name="Kono N."/>
            <person name="Nakamura H."/>
            <person name="Ohtoshi R."/>
            <person name="Moran D.A.P."/>
            <person name="Shinohara A."/>
            <person name="Yoshida Y."/>
            <person name="Fujiwara M."/>
            <person name="Mori M."/>
            <person name="Tomita M."/>
            <person name="Arakawa K."/>
        </authorList>
    </citation>
    <scope>NUCLEOTIDE SEQUENCE [LARGE SCALE GENOMIC DNA]</scope>
</reference>
<dbReference type="Proteomes" id="UP000499080">
    <property type="component" value="Unassembled WGS sequence"/>
</dbReference>
<keyword evidence="2" id="KW-1185">Reference proteome</keyword>
<comment type="caution">
    <text evidence="1">The sequence shown here is derived from an EMBL/GenBank/DDBJ whole genome shotgun (WGS) entry which is preliminary data.</text>
</comment>
<sequence>MTLVKRRCNRLSALAHNSLSLLLLSLSFKYMQMAWWKFTVQTNSFNTECHASMSLILSVSDVLQASSTQPKSLPPNLPLLTGQLPFEMTWSDG</sequence>